<feature type="transmembrane region" description="Helical" evidence="10">
    <location>
        <begin position="150"/>
        <end position="173"/>
    </location>
</feature>
<evidence type="ECO:0000256" key="4">
    <source>
        <dbReference type="ARBA" id="ARBA00022597"/>
    </source>
</evidence>
<evidence type="ECO:0000256" key="7">
    <source>
        <dbReference type="ARBA" id="ARBA00023136"/>
    </source>
</evidence>
<evidence type="ECO:0000259" key="11">
    <source>
        <dbReference type="PROSITE" id="PS50850"/>
    </source>
</evidence>
<evidence type="ECO:0000313" key="12">
    <source>
        <dbReference type="EMBL" id="VDM24089.1"/>
    </source>
</evidence>
<evidence type="ECO:0000256" key="6">
    <source>
        <dbReference type="ARBA" id="ARBA00022989"/>
    </source>
</evidence>
<dbReference type="EMBL" id="UYWY01000153">
    <property type="protein sequence ID" value="VDM24089.1"/>
    <property type="molecule type" value="Genomic_DNA"/>
</dbReference>
<accession>A0A183TVT5</accession>
<name>A0A183TVT5_TOXCA</name>
<keyword evidence="4" id="KW-0762">Sugar transport</keyword>
<keyword evidence="6 10" id="KW-1133">Transmembrane helix</keyword>
<evidence type="ECO:0000256" key="8">
    <source>
        <dbReference type="ARBA" id="ARBA00041091"/>
    </source>
</evidence>
<dbReference type="InterPro" id="IPR011701">
    <property type="entry name" value="MFS"/>
</dbReference>
<feature type="transmembrane region" description="Helical" evidence="10">
    <location>
        <begin position="91"/>
        <end position="110"/>
    </location>
</feature>
<comment type="subcellular location">
    <subcellularLocation>
        <location evidence="1">Membrane</location>
        <topology evidence="1">Multi-pass membrane protein</topology>
    </subcellularLocation>
</comment>
<keyword evidence="13" id="KW-1185">Reference proteome</keyword>
<feature type="transmembrane region" description="Helical" evidence="10">
    <location>
        <begin position="447"/>
        <end position="472"/>
    </location>
</feature>
<feature type="transmembrane region" description="Helical" evidence="10">
    <location>
        <begin position="377"/>
        <end position="398"/>
    </location>
</feature>
<dbReference type="InterPro" id="IPR020846">
    <property type="entry name" value="MFS_dom"/>
</dbReference>
<evidence type="ECO:0000313" key="13">
    <source>
        <dbReference type="Proteomes" id="UP000050794"/>
    </source>
</evidence>
<feature type="transmembrane region" description="Helical" evidence="10">
    <location>
        <begin position="216"/>
        <end position="236"/>
    </location>
</feature>
<evidence type="ECO:0000256" key="2">
    <source>
        <dbReference type="ARBA" id="ARBA00009598"/>
    </source>
</evidence>
<keyword evidence="7 10" id="KW-0472">Membrane</keyword>
<dbReference type="SUPFAM" id="SSF103473">
    <property type="entry name" value="MFS general substrate transporter"/>
    <property type="match status" value="1"/>
</dbReference>
<reference evidence="12 13" key="2">
    <citation type="submission" date="2018-11" db="EMBL/GenBank/DDBJ databases">
        <authorList>
            <consortium name="Pathogen Informatics"/>
        </authorList>
    </citation>
    <scope>NUCLEOTIDE SEQUENCE [LARGE SCALE GENOMIC DNA]</scope>
</reference>
<dbReference type="AlphaFoldDB" id="A0A183TVT5"/>
<dbReference type="PANTHER" id="PTHR43184">
    <property type="entry name" value="MAJOR FACILITATOR SUPERFAMILY TRANSPORTER 16, ISOFORM B"/>
    <property type="match status" value="1"/>
</dbReference>
<dbReference type="PANTHER" id="PTHR43184:SF12">
    <property type="entry name" value="SUGAR PHOSPHATE EXCHANGER 3"/>
    <property type="match status" value="1"/>
</dbReference>
<keyword evidence="5 10" id="KW-0812">Transmembrane</keyword>
<comment type="similarity">
    <text evidence="2">Belongs to the major facilitator superfamily. Organophosphate:Pi antiporter (OPA) (TC 2.A.1.4) family.</text>
</comment>
<evidence type="ECO:0000256" key="9">
    <source>
        <dbReference type="ARBA" id="ARBA00042039"/>
    </source>
</evidence>
<feature type="transmembrane region" description="Helical" evidence="10">
    <location>
        <begin position="324"/>
        <end position="346"/>
    </location>
</feature>
<gene>
    <name evidence="12" type="ORF">TCNE_LOCUS355</name>
</gene>
<organism evidence="13 14">
    <name type="scientific">Toxocara canis</name>
    <name type="common">Canine roundworm</name>
    <dbReference type="NCBI Taxonomy" id="6265"/>
    <lineage>
        <taxon>Eukaryota</taxon>
        <taxon>Metazoa</taxon>
        <taxon>Ecdysozoa</taxon>
        <taxon>Nematoda</taxon>
        <taxon>Chromadorea</taxon>
        <taxon>Rhabditida</taxon>
        <taxon>Spirurina</taxon>
        <taxon>Ascaridomorpha</taxon>
        <taxon>Ascaridoidea</taxon>
        <taxon>Toxocaridae</taxon>
        <taxon>Toxocara</taxon>
    </lineage>
</organism>
<evidence type="ECO:0000256" key="1">
    <source>
        <dbReference type="ARBA" id="ARBA00004141"/>
    </source>
</evidence>
<feature type="transmembrane region" description="Helical" evidence="10">
    <location>
        <begin position="353"/>
        <end position="371"/>
    </location>
</feature>
<feature type="transmembrane region" description="Helical" evidence="10">
    <location>
        <begin position="185"/>
        <end position="204"/>
    </location>
</feature>
<feature type="domain" description="Major facilitator superfamily (MFS) profile" evidence="11">
    <location>
        <begin position="41"/>
        <end position="476"/>
    </location>
</feature>
<dbReference type="PROSITE" id="PS50850">
    <property type="entry name" value="MFS"/>
    <property type="match status" value="1"/>
</dbReference>
<evidence type="ECO:0000256" key="3">
    <source>
        <dbReference type="ARBA" id="ARBA00022448"/>
    </source>
</evidence>
<dbReference type="InterPro" id="IPR036259">
    <property type="entry name" value="MFS_trans_sf"/>
</dbReference>
<feature type="transmembrane region" description="Helical" evidence="10">
    <location>
        <begin position="274"/>
        <end position="304"/>
    </location>
</feature>
<dbReference type="InterPro" id="IPR000849">
    <property type="entry name" value="Sugar_P_transporter"/>
</dbReference>
<evidence type="ECO:0000313" key="14">
    <source>
        <dbReference type="WBParaSite" id="TCNE_0000035401-mRNA-1"/>
    </source>
</evidence>
<dbReference type="WBParaSite" id="TCNE_0000035401-mRNA-1">
    <property type="protein sequence ID" value="TCNE_0000035401-mRNA-1"/>
    <property type="gene ID" value="TCNE_0000035401"/>
</dbReference>
<sequence length="544" mass="59815">MHSRTALAGGPAERIRERNFLARIAAFLTGGERWTRHHLTVFLLTFCSYALLHASRKTLSTVKPSLIAKWTDNSTHGVAPLFPDTDSAESFLAFLDCAFLAAYAFGLYVGGVLGDRYDPSKVLAIGMCFSSVSVFLFGTVTEWLHFYSKIFYATVWIVGALFQSVAWPTEICIMGNWFGHSSRGAVLGLWSACASVGNILGSLVSSRTVDLGYKYVFASNSLMLLVGGFFVLLLLYSAPRDLGLPDSLESRDEMNRVIEEVTERLKPIGFWRAWLLPGVISYSLAYACLKLVNYSFFFWLPYYLHNHFGWPESLADALSAWYDWGGIVAAVIAGVLSVCFTNLFAADHLLSRTPIIVSMLVFSMGALFAYANSPNSVLINSLLMVVTGFFVGGPSNLISSAVSADLGRAEEIRGSAEALSTVTGIVDGTGSIGASIGQLLLPTVQRSFGWVAVFYSFIVMMLCTFVCLMPLLCKELVDRRRYHYEVLRNEHNSSARLIDAEHEALLSSDRTLLDSDAADSVLNQQAISDVTATRRHRLLNADED</sequence>
<dbReference type="PIRSF" id="PIRSF002808">
    <property type="entry name" value="Hexose_phosphate_transp"/>
    <property type="match status" value="1"/>
</dbReference>
<dbReference type="Gene3D" id="1.20.1250.20">
    <property type="entry name" value="MFS general substrate transporter like domains"/>
    <property type="match status" value="2"/>
</dbReference>
<feature type="transmembrane region" description="Helical" evidence="10">
    <location>
        <begin position="122"/>
        <end position="144"/>
    </location>
</feature>
<evidence type="ECO:0000256" key="10">
    <source>
        <dbReference type="SAM" id="Phobius"/>
    </source>
</evidence>
<evidence type="ECO:0000256" key="5">
    <source>
        <dbReference type="ARBA" id="ARBA00022692"/>
    </source>
</evidence>
<dbReference type="GO" id="GO:0022857">
    <property type="term" value="F:transmembrane transporter activity"/>
    <property type="evidence" value="ECO:0007669"/>
    <property type="project" value="InterPro"/>
</dbReference>
<protein>
    <recommendedName>
        <fullName evidence="8">Sugar phosphate exchanger 3</fullName>
    </recommendedName>
    <alternativeName>
        <fullName evidence="9">Solute carrier family 37 member 3</fullName>
    </alternativeName>
</protein>
<dbReference type="Proteomes" id="UP000050794">
    <property type="component" value="Unassembled WGS sequence"/>
</dbReference>
<dbReference type="Pfam" id="PF07690">
    <property type="entry name" value="MFS_1"/>
    <property type="match status" value="1"/>
</dbReference>
<proteinExistence type="inferred from homology"/>
<keyword evidence="3" id="KW-0813">Transport</keyword>
<dbReference type="GO" id="GO:0005789">
    <property type="term" value="C:endoplasmic reticulum membrane"/>
    <property type="evidence" value="ECO:0007669"/>
    <property type="project" value="TreeGrafter"/>
</dbReference>
<reference evidence="14" key="1">
    <citation type="submission" date="2016-06" db="UniProtKB">
        <authorList>
            <consortium name="WormBaseParasite"/>
        </authorList>
    </citation>
    <scope>IDENTIFICATION</scope>
</reference>